<feature type="compositionally biased region" description="Low complexity" evidence="1">
    <location>
        <begin position="195"/>
        <end position="223"/>
    </location>
</feature>
<feature type="compositionally biased region" description="Gly residues" evidence="1">
    <location>
        <begin position="149"/>
        <end position="168"/>
    </location>
</feature>
<keyword evidence="2" id="KW-0472">Membrane</keyword>
<evidence type="ECO:0000313" key="4">
    <source>
        <dbReference type="Proteomes" id="UP001202922"/>
    </source>
</evidence>
<accession>A0ABS9U450</accession>
<reference evidence="3 4" key="1">
    <citation type="submission" date="2022-03" db="EMBL/GenBank/DDBJ databases">
        <title>Sinomonas sp. isolated from a soil.</title>
        <authorList>
            <person name="Han J."/>
            <person name="Kim D.-U."/>
        </authorList>
    </citation>
    <scope>NUCLEOTIDE SEQUENCE [LARGE SCALE GENOMIC DNA]</scope>
    <source>
        <strain evidence="3 4">5-5</strain>
    </source>
</reference>
<evidence type="ECO:0000313" key="3">
    <source>
        <dbReference type="EMBL" id="MCH6471464.1"/>
    </source>
</evidence>
<keyword evidence="2" id="KW-0812">Transmembrane</keyword>
<keyword evidence="2" id="KW-1133">Transmembrane helix</keyword>
<evidence type="ECO:0000256" key="2">
    <source>
        <dbReference type="SAM" id="Phobius"/>
    </source>
</evidence>
<evidence type="ECO:0000256" key="1">
    <source>
        <dbReference type="SAM" id="MobiDB-lite"/>
    </source>
</evidence>
<feature type="transmembrane region" description="Helical" evidence="2">
    <location>
        <begin position="6"/>
        <end position="25"/>
    </location>
</feature>
<feature type="region of interest" description="Disordered" evidence="1">
    <location>
        <begin position="149"/>
        <end position="232"/>
    </location>
</feature>
<gene>
    <name evidence="3" type="ORF">L0M17_16000</name>
</gene>
<organism evidence="3 4">
    <name type="scientific">Sinomonas terrae</name>
    <dbReference type="NCBI Taxonomy" id="2908838"/>
    <lineage>
        <taxon>Bacteria</taxon>
        <taxon>Bacillati</taxon>
        <taxon>Actinomycetota</taxon>
        <taxon>Actinomycetes</taxon>
        <taxon>Micrococcales</taxon>
        <taxon>Micrococcaceae</taxon>
        <taxon>Sinomonas</taxon>
    </lineage>
</organism>
<feature type="transmembrane region" description="Helical" evidence="2">
    <location>
        <begin position="37"/>
        <end position="59"/>
    </location>
</feature>
<sequence length="246" mass="22745">MFALATVPVVVMLVCGLVLVVSSVWRLRSRRAGGTGVIPMAFLWSTLGALVLSAGAVAVRGVLPDGTAPTAAPSPTVQLGANAARFSSSLSGGEAPSGAVSAPASIVGAVSPSSVPSLSQAGLTPQTPPAATAPGAPLAAAPYGPLAGGGAAGAATGGTGASGTGAPAGGTPANTGGTTSSPHAPLPASSPAPAPVASATGSASTSPSSSASPAPAASPSASPTAPPSKRCGTDILGVTVSLQDCK</sequence>
<dbReference type="RefSeq" id="WP_241055272.1">
    <property type="nucleotide sequence ID" value="NZ_JAKZBV010000001.1"/>
</dbReference>
<feature type="compositionally biased region" description="Pro residues" evidence="1">
    <location>
        <begin position="184"/>
        <end position="194"/>
    </location>
</feature>
<proteinExistence type="predicted"/>
<dbReference type="Proteomes" id="UP001202922">
    <property type="component" value="Unassembled WGS sequence"/>
</dbReference>
<comment type="caution">
    <text evidence="3">The sequence shown here is derived from an EMBL/GenBank/DDBJ whole genome shotgun (WGS) entry which is preliminary data.</text>
</comment>
<keyword evidence="4" id="KW-1185">Reference proteome</keyword>
<feature type="region of interest" description="Disordered" evidence="1">
    <location>
        <begin position="115"/>
        <end position="136"/>
    </location>
</feature>
<feature type="compositionally biased region" description="Low complexity" evidence="1">
    <location>
        <begin position="169"/>
        <end position="183"/>
    </location>
</feature>
<dbReference type="EMBL" id="JAKZBV010000001">
    <property type="protein sequence ID" value="MCH6471464.1"/>
    <property type="molecule type" value="Genomic_DNA"/>
</dbReference>
<name>A0ABS9U450_9MICC</name>
<protein>
    <submittedName>
        <fullName evidence="3">Uncharacterized protein</fullName>
    </submittedName>
</protein>
<feature type="compositionally biased region" description="Low complexity" evidence="1">
    <location>
        <begin position="121"/>
        <end position="136"/>
    </location>
</feature>